<keyword evidence="2" id="KW-0408">Iron</keyword>
<dbReference type="GO" id="GO:0030151">
    <property type="term" value="F:molybdenum ion binding"/>
    <property type="evidence" value="ECO:0007669"/>
    <property type="project" value="InterPro"/>
</dbReference>
<keyword evidence="1" id="KW-0479">Metal-binding</keyword>
<dbReference type="GO" id="GO:0008863">
    <property type="term" value="F:formate dehydrogenase (NAD+) activity"/>
    <property type="evidence" value="ECO:0007669"/>
    <property type="project" value="InterPro"/>
</dbReference>
<dbReference type="SUPFAM" id="SSF50692">
    <property type="entry name" value="ADC-like"/>
    <property type="match status" value="1"/>
</dbReference>
<evidence type="ECO:0000256" key="1">
    <source>
        <dbReference type="ARBA" id="ARBA00022723"/>
    </source>
</evidence>
<dbReference type="InterPro" id="IPR006656">
    <property type="entry name" value="Mopterin_OxRdtase"/>
</dbReference>
<dbReference type="Pfam" id="PF00384">
    <property type="entry name" value="Molybdopterin"/>
    <property type="match status" value="1"/>
</dbReference>
<accession>A0A2W4UJN7</accession>
<dbReference type="GO" id="GO:0016020">
    <property type="term" value="C:membrane"/>
    <property type="evidence" value="ECO:0007669"/>
    <property type="project" value="TreeGrafter"/>
</dbReference>
<dbReference type="PANTHER" id="PTHR43105">
    <property type="entry name" value="RESPIRATORY NITRATE REDUCTASE"/>
    <property type="match status" value="1"/>
</dbReference>
<comment type="caution">
    <text evidence="7">The sequence shown here is derived from an EMBL/GenBank/DDBJ whole genome shotgun (WGS) entry which is preliminary data.</text>
</comment>
<dbReference type="SUPFAM" id="SSF53706">
    <property type="entry name" value="Formate dehydrogenase/DMSO reductase, domains 1-3"/>
    <property type="match status" value="1"/>
</dbReference>
<dbReference type="NCBIfam" id="TIGR01701">
    <property type="entry name" value="Fdhalpha-like"/>
    <property type="match status" value="1"/>
</dbReference>
<dbReference type="EMBL" id="QBMC01000027">
    <property type="protein sequence ID" value="PZO20682.1"/>
    <property type="molecule type" value="Genomic_DNA"/>
</dbReference>
<organism evidence="7 8">
    <name type="scientific">Leptolyngbya foveolarum</name>
    <dbReference type="NCBI Taxonomy" id="47253"/>
    <lineage>
        <taxon>Bacteria</taxon>
        <taxon>Bacillati</taxon>
        <taxon>Cyanobacteriota</taxon>
        <taxon>Cyanophyceae</taxon>
        <taxon>Leptolyngbyales</taxon>
        <taxon>Leptolyngbyaceae</taxon>
        <taxon>Leptolyngbya group</taxon>
        <taxon>Leptolyngbya</taxon>
    </lineage>
</organism>
<dbReference type="InterPro" id="IPR006657">
    <property type="entry name" value="MoPterin_dinucl-bd_dom"/>
</dbReference>
<dbReference type="Pfam" id="PF01568">
    <property type="entry name" value="Molydop_binding"/>
    <property type="match status" value="1"/>
</dbReference>
<dbReference type="GO" id="GO:0043546">
    <property type="term" value="F:molybdopterin cofactor binding"/>
    <property type="evidence" value="ECO:0007669"/>
    <property type="project" value="InterPro"/>
</dbReference>
<name>A0A2W4UJN7_9CYAN</name>
<feature type="region of interest" description="Disordered" evidence="4">
    <location>
        <begin position="1"/>
        <end position="39"/>
    </location>
</feature>
<dbReference type="Gene3D" id="2.40.40.20">
    <property type="match status" value="1"/>
</dbReference>
<dbReference type="AlphaFoldDB" id="A0A2W4UJN7"/>
<evidence type="ECO:0000256" key="3">
    <source>
        <dbReference type="ARBA" id="ARBA00023014"/>
    </source>
</evidence>
<feature type="compositionally biased region" description="Low complexity" evidence="4">
    <location>
        <begin position="1"/>
        <end position="15"/>
    </location>
</feature>
<dbReference type="Gene3D" id="3.40.228.10">
    <property type="entry name" value="Dimethylsulfoxide Reductase, domain 2"/>
    <property type="match status" value="1"/>
</dbReference>
<evidence type="ECO:0000259" key="6">
    <source>
        <dbReference type="Pfam" id="PF01568"/>
    </source>
</evidence>
<sequence>MEDSQPSLEQSPQPSNASGEPQVKTPNEIAQIKAHTGKDIGGGPPVIEYWAKNTLSAKGPEVWKTLFHKSACLSCAWGTGGQKGGFTNEEGEKLQRCMKSMEAIVAELQPAVEPHFFEKHSIDDLQQLSSMEADKLGRLSFPAILREGSSHYERITWEAAYDLVETAFRQPPERVASYSSGRSSNEAAYLLQLMMRMLGSNNLADCSDLCHRPSTTGLSTMFGSGTSTVSLESLKQADCVVLAGSHAPANHPRLMNELIELRDRNGTVIVINPVREIGLVKYGSPAFPVKSLIPGSDIANLFLQPIPGSDLALFVGIQKSLIERDLIDRNFLAAHTEGWEAVIEQAQNTDWEKITTTCGIHKAEIEAAATLISQSEKTVFAWAMGITHQANGTDNVCSIANTALLTGNVGKMGAGVMPIRGHSNVQGFGSMGVKNDIKPKLREALEKIVGRSLNPNPGYHSRALIEAADEGKVDTLFCLGGNLYAANPDLTQAKRAIGKIDTVVYVATKPNLGHFHGLGQKNTLILPVFNRFENPHKTTVESGNNFVRLNDEGKSHLSEADLVPEVHLLTELAHRLHGNSPIDWRKLQNPRYVRELIAKTISGYEKIGQLDQTKEEFTISGRIFTTPKFKTDSGKAKMQLTPLPDLTLPTPTDFGQDKGTVLALITGRSYRQHNTVVYKNGDKYRGMPHRQCILMHPEDIDAGGFANHQRVTIQGEAGQLDHIEIISGAIRRGAALMFYPEANVLMKGVTDPKSHTPAYKRVPVLVSA</sequence>
<evidence type="ECO:0000256" key="4">
    <source>
        <dbReference type="SAM" id="MobiDB-lite"/>
    </source>
</evidence>
<feature type="domain" description="Molybdopterin dinucleotide-binding" evidence="6">
    <location>
        <begin position="662"/>
        <end position="763"/>
    </location>
</feature>
<evidence type="ECO:0000256" key="2">
    <source>
        <dbReference type="ARBA" id="ARBA00023004"/>
    </source>
</evidence>
<dbReference type="InterPro" id="IPR050123">
    <property type="entry name" value="Prok_molybdopt-oxidoreductase"/>
</dbReference>
<dbReference type="Proteomes" id="UP000249354">
    <property type="component" value="Unassembled WGS sequence"/>
</dbReference>
<reference evidence="8" key="1">
    <citation type="submission" date="2018-04" db="EMBL/GenBank/DDBJ databases">
        <authorList>
            <person name="Cornet L."/>
        </authorList>
    </citation>
    <scope>NUCLEOTIDE SEQUENCE [LARGE SCALE GENOMIC DNA]</scope>
</reference>
<dbReference type="InterPro" id="IPR009010">
    <property type="entry name" value="Asp_de-COase-like_dom_sf"/>
</dbReference>
<dbReference type="PIRSF" id="PIRSF000144">
    <property type="entry name" value="CbbBc"/>
    <property type="match status" value="1"/>
</dbReference>
<proteinExistence type="predicted"/>
<dbReference type="GO" id="GO:0051539">
    <property type="term" value="F:4 iron, 4 sulfur cluster binding"/>
    <property type="evidence" value="ECO:0007669"/>
    <property type="project" value="InterPro"/>
</dbReference>
<gene>
    <name evidence="7" type="ORF">DCF25_06160</name>
</gene>
<evidence type="ECO:0000259" key="5">
    <source>
        <dbReference type="Pfam" id="PF00384"/>
    </source>
</evidence>
<dbReference type="PANTHER" id="PTHR43105:SF4">
    <property type="entry name" value="PROTEIN YDEP"/>
    <property type="match status" value="1"/>
</dbReference>
<feature type="domain" description="Molybdopterin oxidoreductase" evidence="5">
    <location>
        <begin position="138"/>
        <end position="505"/>
    </location>
</feature>
<dbReference type="InterPro" id="IPR010046">
    <property type="entry name" value="Mopterin_OxRdtse_a_bac"/>
</dbReference>
<evidence type="ECO:0000313" key="8">
    <source>
        <dbReference type="Proteomes" id="UP000249354"/>
    </source>
</evidence>
<reference evidence="7 8" key="2">
    <citation type="submission" date="2018-06" db="EMBL/GenBank/DDBJ databases">
        <title>Metagenomic assembly of (sub)arctic Cyanobacteria and their associated microbiome from non-axenic cultures.</title>
        <authorList>
            <person name="Baurain D."/>
        </authorList>
    </citation>
    <scope>NUCLEOTIDE SEQUENCE [LARGE SCALE GENOMIC DNA]</scope>
    <source>
        <strain evidence="7">ULC129bin1</strain>
    </source>
</reference>
<keyword evidence="3" id="KW-0411">Iron-sulfur</keyword>
<protein>
    <submittedName>
        <fullName evidence="7">Oxidoreductase</fullName>
    </submittedName>
</protein>
<evidence type="ECO:0000313" key="7">
    <source>
        <dbReference type="EMBL" id="PZO20682.1"/>
    </source>
</evidence>
<dbReference type="Gene3D" id="3.40.50.740">
    <property type="match status" value="1"/>
</dbReference>